<keyword evidence="3" id="KW-1185">Reference proteome</keyword>
<evidence type="ECO:0000313" key="2">
    <source>
        <dbReference type="EMBL" id="TKB56142.1"/>
    </source>
</evidence>
<dbReference type="OrthoDB" id="6255088at2"/>
<organism evidence="2 3">
    <name type="scientific">Ferrimonas aestuarii</name>
    <dbReference type="NCBI Taxonomy" id="2569539"/>
    <lineage>
        <taxon>Bacteria</taxon>
        <taxon>Pseudomonadati</taxon>
        <taxon>Pseudomonadota</taxon>
        <taxon>Gammaproteobacteria</taxon>
        <taxon>Alteromonadales</taxon>
        <taxon>Ferrimonadaceae</taxon>
        <taxon>Ferrimonas</taxon>
    </lineage>
</organism>
<dbReference type="InterPro" id="IPR033469">
    <property type="entry name" value="CYTH-like_dom_sf"/>
</dbReference>
<sequence>MRMNTFLWSLASLCLSANAQALTKDHFDKIEFAVNTGTGTTLPYATDSLTEEFNKAFGFINFEEDPAEKLVTYLDTPDRALKAQSISIRVREHVTKPGKSKITVKLRSPEPVGFGELSNYKKAEIDYDGKQDKYSVSYDIPYSPDEINVKSVDFGKVIDTIKQNQDAWDVVKTTLNQRGSDLKQTIVMRSYGWEGFMTDSRYDNIEVDFQVWTPYYRKPRIYFADFSFKGLTKDREDLTKAFQHLYDQVQATGLTEGMHTGSKTGATFKMSKGFH</sequence>
<keyword evidence="1" id="KW-0732">Signal</keyword>
<name>A0A4U1BS32_9GAMM</name>
<evidence type="ECO:0000256" key="1">
    <source>
        <dbReference type="SAM" id="SignalP"/>
    </source>
</evidence>
<dbReference type="SUPFAM" id="SSF55154">
    <property type="entry name" value="CYTH-like phosphatases"/>
    <property type="match status" value="1"/>
</dbReference>
<dbReference type="Proteomes" id="UP000305675">
    <property type="component" value="Unassembled WGS sequence"/>
</dbReference>
<feature type="signal peptide" evidence="1">
    <location>
        <begin position="1"/>
        <end position="21"/>
    </location>
</feature>
<evidence type="ECO:0000313" key="3">
    <source>
        <dbReference type="Proteomes" id="UP000305675"/>
    </source>
</evidence>
<proteinExistence type="predicted"/>
<dbReference type="AlphaFoldDB" id="A0A4U1BS32"/>
<feature type="chain" id="PRO_5020424790" evidence="1">
    <location>
        <begin position="22"/>
        <end position="275"/>
    </location>
</feature>
<accession>A0A4U1BS32</accession>
<comment type="caution">
    <text evidence="2">The sequence shown here is derived from an EMBL/GenBank/DDBJ whole genome shotgun (WGS) entry which is preliminary data.</text>
</comment>
<gene>
    <name evidence="2" type="ORF">FCL42_07965</name>
</gene>
<protein>
    <submittedName>
        <fullName evidence="2">Uncharacterized protein</fullName>
    </submittedName>
</protein>
<reference evidence="2 3" key="1">
    <citation type="submission" date="2019-04" db="EMBL/GenBank/DDBJ databases">
        <authorList>
            <person name="Hwang J.C."/>
        </authorList>
    </citation>
    <scope>NUCLEOTIDE SEQUENCE [LARGE SCALE GENOMIC DNA]</scope>
    <source>
        <strain evidence="2 3">IMCC35002</strain>
    </source>
</reference>
<dbReference type="EMBL" id="SWCJ01000004">
    <property type="protein sequence ID" value="TKB56142.1"/>
    <property type="molecule type" value="Genomic_DNA"/>
</dbReference>
<dbReference type="RefSeq" id="WP_136862871.1">
    <property type="nucleotide sequence ID" value="NZ_SWCJ01000004.1"/>
</dbReference>
<dbReference type="Gene3D" id="2.40.320.10">
    <property type="entry name" value="Hypothetical Protein Pfu-838710-001"/>
    <property type="match status" value="1"/>
</dbReference>